<proteinExistence type="predicted"/>
<dbReference type="Proteomes" id="UP001188597">
    <property type="component" value="Unassembled WGS sequence"/>
</dbReference>
<dbReference type="Gene3D" id="3.40.50.10490">
    <property type="entry name" value="Glucose-6-phosphate isomerase like protein, domain 1"/>
    <property type="match status" value="1"/>
</dbReference>
<keyword evidence="2" id="KW-1185">Reference proteome</keyword>
<gene>
    <name evidence="1" type="ORF">RJ639_017770</name>
</gene>
<dbReference type="PANTHER" id="PTHR43443:SF1">
    <property type="entry name" value="3-HEXULOSE-6-PHOSPHATE ISOMERASE"/>
    <property type="match status" value="1"/>
</dbReference>
<name>A0AA88VCL1_9ASTE</name>
<dbReference type="InterPro" id="IPR046348">
    <property type="entry name" value="SIS_dom_sf"/>
</dbReference>
<dbReference type="GO" id="GO:1901135">
    <property type="term" value="P:carbohydrate derivative metabolic process"/>
    <property type="evidence" value="ECO:0007669"/>
    <property type="project" value="InterPro"/>
</dbReference>
<dbReference type="AlphaFoldDB" id="A0AA88VCL1"/>
<accession>A0AA88VCL1</accession>
<dbReference type="PANTHER" id="PTHR43443">
    <property type="entry name" value="3-HEXULOSE-6-PHOSPHATE ISOMERASE"/>
    <property type="match status" value="1"/>
</dbReference>
<dbReference type="GO" id="GO:0016853">
    <property type="term" value="F:isomerase activity"/>
    <property type="evidence" value="ECO:0007669"/>
    <property type="project" value="InterPro"/>
</dbReference>
<dbReference type="GO" id="GO:0097367">
    <property type="term" value="F:carbohydrate derivative binding"/>
    <property type="evidence" value="ECO:0007669"/>
    <property type="project" value="InterPro"/>
</dbReference>
<evidence type="ECO:0000313" key="2">
    <source>
        <dbReference type="Proteomes" id="UP001188597"/>
    </source>
</evidence>
<dbReference type="InterPro" id="IPR017552">
    <property type="entry name" value="PHI/rmpB"/>
</dbReference>
<reference evidence="1" key="1">
    <citation type="submission" date="2022-12" db="EMBL/GenBank/DDBJ databases">
        <title>Draft genome assemblies for two species of Escallonia (Escalloniales).</title>
        <authorList>
            <person name="Chanderbali A."/>
            <person name="Dervinis C."/>
            <person name="Anghel I."/>
            <person name="Soltis D."/>
            <person name="Soltis P."/>
            <person name="Zapata F."/>
        </authorList>
    </citation>
    <scope>NUCLEOTIDE SEQUENCE</scope>
    <source>
        <strain evidence="1">UCBG64.0493</strain>
        <tissue evidence="1">Leaf</tissue>
    </source>
</reference>
<sequence>MEHAPISSLATHICNQISSMFVKPTTGPSPLAVMVEEISAAVIRGGKIFLYGVGREGLMLKALCMRLAHLGLPAHYVFDMPTPPISAPDLLIASAGPWSFATVDAICGGLNRTVVACCCSRLSRRSGLAVKWASAVAYIPAKTMADDGGNGGNGGGGSRQLLPMGSLYEGAMFVLFKMVVFELAVVLGQSPDAIRPATPIWSEDKQVRDYIVREIRLLHLTTHGF</sequence>
<evidence type="ECO:0000313" key="1">
    <source>
        <dbReference type="EMBL" id="KAK3006276.1"/>
    </source>
</evidence>
<dbReference type="EMBL" id="JAVXUP010002013">
    <property type="protein sequence ID" value="KAK3006276.1"/>
    <property type="molecule type" value="Genomic_DNA"/>
</dbReference>
<comment type="caution">
    <text evidence="1">The sequence shown here is derived from an EMBL/GenBank/DDBJ whole genome shotgun (WGS) entry which is preliminary data.</text>
</comment>
<organism evidence="1 2">
    <name type="scientific">Escallonia herrerae</name>
    <dbReference type="NCBI Taxonomy" id="1293975"/>
    <lineage>
        <taxon>Eukaryota</taxon>
        <taxon>Viridiplantae</taxon>
        <taxon>Streptophyta</taxon>
        <taxon>Embryophyta</taxon>
        <taxon>Tracheophyta</taxon>
        <taxon>Spermatophyta</taxon>
        <taxon>Magnoliopsida</taxon>
        <taxon>eudicotyledons</taxon>
        <taxon>Gunneridae</taxon>
        <taxon>Pentapetalae</taxon>
        <taxon>asterids</taxon>
        <taxon>campanulids</taxon>
        <taxon>Escalloniales</taxon>
        <taxon>Escalloniaceae</taxon>
        <taxon>Escallonia</taxon>
    </lineage>
</organism>
<dbReference type="SUPFAM" id="SSF53697">
    <property type="entry name" value="SIS domain"/>
    <property type="match status" value="1"/>
</dbReference>
<protein>
    <recommendedName>
        <fullName evidence="3">SIS domain-containing protein</fullName>
    </recommendedName>
</protein>
<evidence type="ECO:0008006" key="3">
    <source>
        <dbReference type="Google" id="ProtNLM"/>
    </source>
</evidence>